<gene>
    <name evidence="2" type="ORF">RFI_12523</name>
</gene>
<feature type="transmembrane region" description="Helical" evidence="1">
    <location>
        <begin position="116"/>
        <end position="136"/>
    </location>
</feature>
<evidence type="ECO:0000256" key="1">
    <source>
        <dbReference type="SAM" id="Phobius"/>
    </source>
</evidence>
<feature type="transmembrane region" description="Helical" evidence="1">
    <location>
        <begin position="156"/>
        <end position="173"/>
    </location>
</feature>
<keyword evidence="3" id="KW-1185">Reference proteome</keyword>
<organism evidence="2 3">
    <name type="scientific">Reticulomyxa filosa</name>
    <dbReference type="NCBI Taxonomy" id="46433"/>
    <lineage>
        <taxon>Eukaryota</taxon>
        <taxon>Sar</taxon>
        <taxon>Rhizaria</taxon>
        <taxon>Retaria</taxon>
        <taxon>Foraminifera</taxon>
        <taxon>Monothalamids</taxon>
        <taxon>Reticulomyxidae</taxon>
        <taxon>Reticulomyxa</taxon>
    </lineage>
</organism>
<reference evidence="2 3" key="1">
    <citation type="journal article" date="2013" name="Curr. Biol.">
        <title>The Genome of the Foraminiferan Reticulomyxa filosa.</title>
        <authorList>
            <person name="Glockner G."/>
            <person name="Hulsmann N."/>
            <person name="Schleicher M."/>
            <person name="Noegel A.A."/>
            <person name="Eichinger L."/>
            <person name="Gallinger C."/>
            <person name="Pawlowski J."/>
            <person name="Sierra R."/>
            <person name="Euteneuer U."/>
            <person name="Pillet L."/>
            <person name="Moustafa A."/>
            <person name="Platzer M."/>
            <person name="Groth M."/>
            <person name="Szafranski K."/>
            <person name="Schliwa M."/>
        </authorList>
    </citation>
    <scope>NUCLEOTIDE SEQUENCE [LARGE SCALE GENOMIC DNA]</scope>
</reference>
<keyword evidence="1" id="KW-1133">Transmembrane helix</keyword>
<feature type="transmembrane region" description="Helical" evidence="1">
    <location>
        <begin position="193"/>
        <end position="214"/>
    </location>
</feature>
<accession>X6NFU9</accession>
<evidence type="ECO:0000313" key="3">
    <source>
        <dbReference type="Proteomes" id="UP000023152"/>
    </source>
</evidence>
<proteinExistence type="predicted"/>
<evidence type="ECO:0000313" key="2">
    <source>
        <dbReference type="EMBL" id="ETO24634.1"/>
    </source>
</evidence>
<dbReference type="Proteomes" id="UP000023152">
    <property type="component" value="Unassembled WGS sequence"/>
</dbReference>
<keyword evidence="1" id="KW-0812">Transmembrane</keyword>
<dbReference type="EMBL" id="ASPP01009091">
    <property type="protein sequence ID" value="ETO24634.1"/>
    <property type="molecule type" value="Genomic_DNA"/>
</dbReference>
<sequence length="243" mass="29092">MYFFVHDNCCQYYNENKQKRKRSIKHIKIYTQSTTSEKKFLSFNSIFKISKKTNKYQRLSARLINDCENKFGYSMWNANKKKNLNTYIKEKHLNVVAISAYLIKNLLTFVRHSLLLILFCFDCSFCVFSLLSCIYLISRKIAISDIRKFSTSRKNFLFLLFCACLHSKYNFFFKTMKRVLLKMKMRSFSNKNIQVPSHFVKVSMVLTFTIAYTIETRQDEHSMRKKRFFAVINDYTLNLSVDY</sequence>
<dbReference type="AlphaFoldDB" id="X6NFU9"/>
<protein>
    <submittedName>
        <fullName evidence="2">Uncharacterized protein</fullName>
    </submittedName>
</protein>
<name>X6NFU9_RETFI</name>
<comment type="caution">
    <text evidence="2">The sequence shown here is derived from an EMBL/GenBank/DDBJ whole genome shotgun (WGS) entry which is preliminary data.</text>
</comment>
<keyword evidence="1" id="KW-0472">Membrane</keyword>